<evidence type="ECO:0000256" key="6">
    <source>
        <dbReference type="ARBA" id="ARBA00022741"/>
    </source>
</evidence>
<name>A0A0G1IQR4_9BACT</name>
<comment type="cofactor">
    <cofactor evidence="1 10">
        <name>Mg(2+)</name>
        <dbReference type="ChEBI" id="CHEBI:18420"/>
    </cofactor>
</comment>
<comment type="caution">
    <text evidence="10">Lacks conserved residue(s) required for the propagation of feature annotation.</text>
</comment>
<dbReference type="Pfam" id="PF01715">
    <property type="entry name" value="IPPT"/>
    <property type="match status" value="1"/>
</dbReference>
<reference evidence="14 15" key="1">
    <citation type="journal article" date="2015" name="Nature">
        <title>rRNA introns, odd ribosomes, and small enigmatic genomes across a large radiation of phyla.</title>
        <authorList>
            <person name="Brown C.T."/>
            <person name="Hug L.A."/>
            <person name="Thomas B.C."/>
            <person name="Sharon I."/>
            <person name="Castelle C.J."/>
            <person name="Singh A."/>
            <person name="Wilkins M.J."/>
            <person name="Williams K.H."/>
            <person name="Banfield J.F."/>
        </authorList>
    </citation>
    <scope>NUCLEOTIDE SEQUENCE [LARGE SCALE GENOMIC DNA]</scope>
</reference>
<feature type="site" description="Interaction with substrate tRNA" evidence="10">
    <location>
        <position position="110"/>
    </location>
</feature>
<comment type="function">
    <text evidence="2 10 12">Catalyzes the transfer of a dimethylallyl group onto the adenine at position 37 in tRNAs that read codons beginning with uridine, leading to the formation of N6-(dimethylallyl)adenosine (i(6)A).</text>
</comment>
<dbReference type="InterPro" id="IPR018022">
    <property type="entry name" value="IPT"/>
</dbReference>
<dbReference type="Gene3D" id="3.40.50.300">
    <property type="entry name" value="P-loop containing nucleotide triphosphate hydrolases"/>
    <property type="match status" value="1"/>
</dbReference>
<dbReference type="EMBL" id="LCHL01000004">
    <property type="protein sequence ID" value="KKT34087.1"/>
    <property type="molecule type" value="Genomic_DNA"/>
</dbReference>
<dbReference type="PANTHER" id="PTHR11088">
    <property type="entry name" value="TRNA DIMETHYLALLYLTRANSFERASE"/>
    <property type="match status" value="1"/>
</dbReference>
<dbReference type="GO" id="GO:0052381">
    <property type="term" value="F:tRNA dimethylallyltransferase activity"/>
    <property type="evidence" value="ECO:0007669"/>
    <property type="project" value="UniProtKB-UniRule"/>
</dbReference>
<feature type="binding site" evidence="10">
    <location>
        <begin position="9"/>
        <end position="16"/>
    </location>
    <ligand>
        <name>ATP</name>
        <dbReference type="ChEBI" id="CHEBI:30616"/>
    </ligand>
</feature>
<evidence type="ECO:0000256" key="5">
    <source>
        <dbReference type="ARBA" id="ARBA00022694"/>
    </source>
</evidence>
<dbReference type="PATRIC" id="fig|1618580.3.peg.73"/>
<evidence type="ECO:0000256" key="10">
    <source>
        <dbReference type="HAMAP-Rule" id="MF_00185"/>
    </source>
</evidence>
<evidence type="ECO:0000256" key="12">
    <source>
        <dbReference type="RuleBase" id="RU003784"/>
    </source>
</evidence>
<evidence type="ECO:0000256" key="1">
    <source>
        <dbReference type="ARBA" id="ARBA00001946"/>
    </source>
</evidence>
<feature type="region of interest" description="Interaction with substrate tRNA" evidence="10">
    <location>
        <begin position="44"/>
        <end position="47"/>
    </location>
</feature>
<feature type="binding site" evidence="10">
    <location>
        <begin position="11"/>
        <end position="16"/>
    </location>
    <ligand>
        <name>substrate</name>
    </ligand>
</feature>
<keyword evidence="8 10" id="KW-0460">Magnesium</keyword>
<keyword evidence="4 10" id="KW-0808">Transferase</keyword>
<dbReference type="GO" id="GO:0006400">
    <property type="term" value="P:tRNA modification"/>
    <property type="evidence" value="ECO:0007669"/>
    <property type="project" value="TreeGrafter"/>
</dbReference>
<proteinExistence type="inferred from homology"/>
<evidence type="ECO:0000256" key="4">
    <source>
        <dbReference type="ARBA" id="ARBA00022679"/>
    </source>
</evidence>
<evidence type="ECO:0000313" key="14">
    <source>
        <dbReference type="EMBL" id="KKT34087.1"/>
    </source>
</evidence>
<organism evidence="14 15">
    <name type="scientific">Candidatus Woesebacteria bacterium GW2011_GWB1_44_11b</name>
    <dbReference type="NCBI Taxonomy" id="1618580"/>
    <lineage>
        <taxon>Bacteria</taxon>
        <taxon>Candidatus Woeseibacteriota</taxon>
    </lineage>
</organism>
<dbReference type="PANTHER" id="PTHR11088:SF60">
    <property type="entry name" value="TRNA DIMETHYLALLYLTRANSFERASE"/>
    <property type="match status" value="1"/>
</dbReference>
<gene>
    <name evidence="10" type="primary">miaA</name>
    <name evidence="14" type="ORF">UW21_C0004G0007</name>
</gene>
<feature type="site" description="Interaction with substrate tRNA" evidence="10">
    <location>
        <position position="133"/>
    </location>
</feature>
<keyword evidence="6 10" id="KW-0547">Nucleotide-binding</keyword>
<comment type="subunit">
    <text evidence="10">Monomer.</text>
</comment>
<comment type="catalytic activity">
    <reaction evidence="9 10 11">
        <text>adenosine(37) in tRNA + dimethylallyl diphosphate = N(6)-dimethylallyladenosine(37) in tRNA + diphosphate</text>
        <dbReference type="Rhea" id="RHEA:26482"/>
        <dbReference type="Rhea" id="RHEA-COMP:10162"/>
        <dbReference type="Rhea" id="RHEA-COMP:10375"/>
        <dbReference type="ChEBI" id="CHEBI:33019"/>
        <dbReference type="ChEBI" id="CHEBI:57623"/>
        <dbReference type="ChEBI" id="CHEBI:74411"/>
        <dbReference type="ChEBI" id="CHEBI:74415"/>
        <dbReference type="EC" id="2.5.1.75"/>
    </reaction>
</comment>
<protein>
    <recommendedName>
        <fullName evidence="10">tRNA dimethylallyltransferase</fullName>
        <ecNumber evidence="10">2.5.1.75</ecNumber>
    </recommendedName>
    <alternativeName>
        <fullName evidence="10">Dimethylallyl diphosphate:tRNA dimethylallyltransferase</fullName>
        <shortName evidence="10">DMAPP:tRNA dimethylallyltransferase</shortName>
        <shortName evidence="10">DMATase</shortName>
    </alternativeName>
    <alternativeName>
        <fullName evidence="10">Isopentenyl-diphosphate:tRNA isopentenyltransferase</fullName>
        <shortName evidence="10">IPP transferase</shortName>
        <shortName evidence="10">IPPT</shortName>
        <shortName evidence="10">IPTase</shortName>
    </alternativeName>
</protein>
<keyword evidence="5 10" id="KW-0819">tRNA processing</keyword>
<evidence type="ECO:0000256" key="9">
    <source>
        <dbReference type="ARBA" id="ARBA00049563"/>
    </source>
</evidence>
<dbReference type="Proteomes" id="UP000034192">
    <property type="component" value="Unassembled WGS sequence"/>
</dbReference>
<dbReference type="EC" id="2.5.1.75" evidence="10"/>
<evidence type="ECO:0000256" key="7">
    <source>
        <dbReference type="ARBA" id="ARBA00022840"/>
    </source>
</evidence>
<evidence type="ECO:0000256" key="13">
    <source>
        <dbReference type="RuleBase" id="RU003785"/>
    </source>
</evidence>
<dbReference type="SUPFAM" id="SSF52540">
    <property type="entry name" value="P-loop containing nucleoside triphosphate hydrolases"/>
    <property type="match status" value="1"/>
</dbReference>
<dbReference type="AlphaFoldDB" id="A0A0G1IQR4"/>
<keyword evidence="7 10" id="KW-0067">ATP-binding</keyword>
<evidence type="ECO:0000256" key="11">
    <source>
        <dbReference type="RuleBase" id="RU003783"/>
    </source>
</evidence>
<evidence type="ECO:0000256" key="3">
    <source>
        <dbReference type="ARBA" id="ARBA00005842"/>
    </source>
</evidence>
<dbReference type="Gene3D" id="1.10.20.140">
    <property type="match status" value="1"/>
</dbReference>
<sequence>MQKLIVILGTTASGKSSLAVKLALRLRSELTKKGYQGAEIISADSRQVYKGLSIGSNATTKKEMSGVRHHLIGFLPPQKALSAGKFQELAFEKISQIAKRKKLAFLVGGTGFYIQAVAENLALPKVKPDKKLRKELEKKTATQLFSILKKLDSKRAKNIDKNNPRRLIRAIEIASSKIKNPESKIFNPAKGGFDVLYLGVNKPPQKLKQEIAQRFLQWLEAGFFREVEKLIKLGLKRKNFKELGLHYWQAYLLLKKEISEKEFREKSLSSLWHYAKRQNTWFKKNKKIRWVKTEKQARHAGASGVARAEALIKKFLEK</sequence>
<dbReference type="InterPro" id="IPR039657">
    <property type="entry name" value="Dimethylallyltransferase"/>
</dbReference>
<dbReference type="InterPro" id="IPR027417">
    <property type="entry name" value="P-loop_NTPase"/>
</dbReference>
<comment type="similarity">
    <text evidence="3 10 13">Belongs to the IPP transferase family.</text>
</comment>
<evidence type="ECO:0000313" key="15">
    <source>
        <dbReference type="Proteomes" id="UP000034192"/>
    </source>
</evidence>
<evidence type="ECO:0000256" key="2">
    <source>
        <dbReference type="ARBA" id="ARBA00003213"/>
    </source>
</evidence>
<evidence type="ECO:0000256" key="8">
    <source>
        <dbReference type="ARBA" id="ARBA00022842"/>
    </source>
</evidence>
<dbReference type="NCBIfam" id="TIGR00174">
    <property type="entry name" value="miaA"/>
    <property type="match status" value="1"/>
</dbReference>
<dbReference type="GO" id="GO:0005524">
    <property type="term" value="F:ATP binding"/>
    <property type="evidence" value="ECO:0007669"/>
    <property type="project" value="UniProtKB-UniRule"/>
</dbReference>
<accession>A0A0G1IQR4</accession>
<comment type="caution">
    <text evidence="14">The sequence shown here is derived from an EMBL/GenBank/DDBJ whole genome shotgun (WGS) entry which is preliminary data.</text>
</comment>
<dbReference type="HAMAP" id="MF_00185">
    <property type="entry name" value="IPP_trans"/>
    <property type="match status" value="1"/>
</dbReference>